<name>A0A0K2T3E1_LEPSM</name>
<reference evidence="2" key="1">
    <citation type="submission" date="2014-05" db="EMBL/GenBank/DDBJ databases">
        <authorList>
            <person name="Chronopoulou M."/>
        </authorList>
    </citation>
    <scope>NUCLEOTIDE SEQUENCE</scope>
    <source>
        <tissue evidence="2">Whole organism</tissue>
    </source>
</reference>
<proteinExistence type="predicted"/>
<keyword evidence="1" id="KW-0812">Transmembrane</keyword>
<keyword evidence="1" id="KW-1133">Transmembrane helix</keyword>
<organism evidence="2">
    <name type="scientific">Lepeophtheirus salmonis</name>
    <name type="common">Salmon louse</name>
    <name type="synonym">Caligus salmonis</name>
    <dbReference type="NCBI Taxonomy" id="72036"/>
    <lineage>
        <taxon>Eukaryota</taxon>
        <taxon>Metazoa</taxon>
        <taxon>Ecdysozoa</taxon>
        <taxon>Arthropoda</taxon>
        <taxon>Crustacea</taxon>
        <taxon>Multicrustacea</taxon>
        <taxon>Hexanauplia</taxon>
        <taxon>Copepoda</taxon>
        <taxon>Siphonostomatoida</taxon>
        <taxon>Caligidae</taxon>
        <taxon>Lepeophtheirus</taxon>
    </lineage>
</organism>
<evidence type="ECO:0000256" key="1">
    <source>
        <dbReference type="SAM" id="Phobius"/>
    </source>
</evidence>
<dbReference type="AlphaFoldDB" id="A0A0K2T3E1"/>
<feature type="non-terminal residue" evidence="2">
    <location>
        <position position="1"/>
    </location>
</feature>
<feature type="transmembrane region" description="Helical" evidence="1">
    <location>
        <begin position="84"/>
        <end position="104"/>
    </location>
</feature>
<sequence length="125" mass="14262">KGRFGLSLCHHNILSGHCGCNSILPHQLGSHFAASQVLWRSIYLRAVSYSQPIHSYDTIYSELKALKVCVFTNRQTCLKHTKSLNLLFHILLLLLFLLTQTHIYSLTQPSSINQKNIQEVEPFVK</sequence>
<accession>A0A0K2T3E1</accession>
<dbReference type="EMBL" id="HACA01002751">
    <property type="protein sequence ID" value="CDW20112.1"/>
    <property type="molecule type" value="Transcribed_RNA"/>
</dbReference>
<protein>
    <submittedName>
        <fullName evidence="2">Uncharacterized protein</fullName>
    </submittedName>
</protein>
<evidence type="ECO:0000313" key="2">
    <source>
        <dbReference type="EMBL" id="CDW20112.1"/>
    </source>
</evidence>
<keyword evidence="1" id="KW-0472">Membrane</keyword>